<dbReference type="Proteomes" id="UP000265703">
    <property type="component" value="Unassembled WGS sequence"/>
</dbReference>
<sequence length="108" mass="13051">MQEDLKIFEWKDNFREDYFIDNPYEETLLALEKSINTASGIIENSEGYLKKFLLFKLYDYMFETNFNKDSLDYIHKICEYCPSIEFLSLVFPLTKNHFTEFKKLLKVC</sequence>
<keyword evidence="2" id="KW-1185">Reference proteome</keyword>
<dbReference type="AlphaFoldDB" id="A0A397SFG7"/>
<comment type="caution">
    <text evidence="1">The sequence shown here is derived from an EMBL/GenBank/DDBJ whole genome shotgun (WGS) entry which is preliminary data.</text>
</comment>
<name>A0A397SFG7_9GLOM</name>
<protein>
    <submittedName>
        <fullName evidence="1">Uncharacterized protein</fullName>
    </submittedName>
</protein>
<evidence type="ECO:0000313" key="1">
    <source>
        <dbReference type="EMBL" id="RIA83456.1"/>
    </source>
</evidence>
<evidence type="ECO:0000313" key="2">
    <source>
        <dbReference type="Proteomes" id="UP000265703"/>
    </source>
</evidence>
<organism evidence="1 2">
    <name type="scientific">Glomus cerebriforme</name>
    <dbReference type="NCBI Taxonomy" id="658196"/>
    <lineage>
        <taxon>Eukaryota</taxon>
        <taxon>Fungi</taxon>
        <taxon>Fungi incertae sedis</taxon>
        <taxon>Mucoromycota</taxon>
        <taxon>Glomeromycotina</taxon>
        <taxon>Glomeromycetes</taxon>
        <taxon>Glomerales</taxon>
        <taxon>Glomeraceae</taxon>
        <taxon>Glomus</taxon>
    </lineage>
</organism>
<gene>
    <name evidence="1" type="ORF">C1645_833813</name>
</gene>
<dbReference type="EMBL" id="QKYT01000571">
    <property type="protein sequence ID" value="RIA83456.1"/>
    <property type="molecule type" value="Genomic_DNA"/>
</dbReference>
<reference evidence="1 2" key="1">
    <citation type="submission" date="2018-06" db="EMBL/GenBank/DDBJ databases">
        <title>Comparative genomics reveals the genomic features of Rhizophagus irregularis, R. cerebriforme, R. diaphanum and Gigaspora rosea, and their symbiotic lifestyle signature.</title>
        <authorList>
            <person name="Morin E."/>
            <person name="San Clemente H."/>
            <person name="Chen E.C.H."/>
            <person name="De La Providencia I."/>
            <person name="Hainaut M."/>
            <person name="Kuo A."/>
            <person name="Kohler A."/>
            <person name="Murat C."/>
            <person name="Tang N."/>
            <person name="Roy S."/>
            <person name="Loubradou J."/>
            <person name="Henrissat B."/>
            <person name="Grigoriev I.V."/>
            <person name="Corradi N."/>
            <person name="Roux C."/>
            <person name="Martin F.M."/>
        </authorList>
    </citation>
    <scope>NUCLEOTIDE SEQUENCE [LARGE SCALE GENOMIC DNA]</scope>
    <source>
        <strain evidence="1 2">DAOM 227022</strain>
    </source>
</reference>
<accession>A0A397SFG7</accession>
<proteinExistence type="predicted"/>